<comment type="caution">
    <text evidence="2">The sequence shown here is derived from an EMBL/GenBank/DDBJ whole genome shotgun (WGS) entry which is preliminary data.</text>
</comment>
<dbReference type="Pfam" id="PF03167">
    <property type="entry name" value="UDG"/>
    <property type="match status" value="1"/>
</dbReference>
<sequence>MSSRQSKKQSITVLGDADSLHCEPTLTKNCPPNTNCYLSCDNTVLSRNAGPSCNAELPPNAESSREITSSLSDLLKEVRACTLCPLLNGHRPVVQASVSARLLIIGQAPGRKVHESGIPWNDPSGDRLRAWLGLNRETFYDETRIAIVPMGLCYPGKGKSGDLPPRKECAPLWHELLFSHLSNIQLTLLIGSYAQNYYLPKDGRNLTSRVHAWQAYLPQYFPLVHPSPRNQHWLAKNHWFDEEVVPALKRRVHEVIF</sequence>
<dbReference type="SUPFAM" id="SSF52141">
    <property type="entry name" value="Uracil-DNA glycosylase-like"/>
    <property type="match status" value="1"/>
</dbReference>
<organism evidence="2 3">
    <name type="scientific">Marinibactrum halimedae</name>
    <dbReference type="NCBI Taxonomy" id="1444977"/>
    <lineage>
        <taxon>Bacteria</taxon>
        <taxon>Pseudomonadati</taxon>
        <taxon>Pseudomonadota</taxon>
        <taxon>Gammaproteobacteria</taxon>
        <taxon>Cellvibrionales</taxon>
        <taxon>Cellvibrionaceae</taxon>
        <taxon>Marinibactrum</taxon>
    </lineage>
</organism>
<dbReference type="Gene3D" id="3.40.470.10">
    <property type="entry name" value="Uracil-DNA glycosylase-like domain"/>
    <property type="match status" value="1"/>
</dbReference>
<dbReference type="InterPro" id="IPR005122">
    <property type="entry name" value="Uracil-DNA_glycosylase-like"/>
</dbReference>
<dbReference type="RefSeq" id="WP_232592100.1">
    <property type="nucleotide sequence ID" value="NZ_BSPD01000030.1"/>
</dbReference>
<gene>
    <name evidence="2" type="ORF">GCM10007877_11100</name>
</gene>
<dbReference type="InterPro" id="IPR047124">
    <property type="entry name" value="HI_0220.2"/>
</dbReference>
<name>A0AA37T4E5_9GAMM</name>
<dbReference type="PANTHER" id="PTHR42160:SF1">
    <property type="entry name" value="URACIL-DNA GLYCOSYLASE SUPERFAMILY PROTEIN"/>
    <property type="match status" value="1"/>
</dbReference>
<dbReference type="Proteomes" id="UP001156870">
    <property type="component" value="Unassembled WGS sequence"/>
</dbReference>
<dbReference type="InterPro" id="IPR036895">
    <property type="entry name" value="Uracil-DNA_glycosylase-like_sf"/>
</dbReference>
<protein>
    <recommendedName>
        <fullName evidence="1">Uracil-DNA glycosylase-like domain-containing protein</fullName>
    </recommendedName>
</protein>
<feature type="domain" description="Uracil-DNA glycosylase-like" evidence="1">
    <location>
        <begin position="93"/>
        <end position="249"/>
    </location>
</feature>
<accession>A0AA37T4E5</accession>
<evidence type="ECO:0000313" key="3">
    <source>
        <dbReference type="Proteomes" id="UP001156870"/>
    </source>
</evidence>
<dbReference type="SMART" id="SM00986">
    <property type="entry name" value="UDG"/>
    <property type="match status" value="1"/>
</dbReference>
<keyword evidence="3" id="KW-1185">Reference proteome</keyword>
<evidence type="ECO:0000259" key="1">
    <source>
        <dbReference type="SMART" id="SM00986"/>
    </source>
</evidence>
<evidence type="ECO:0000313" key="2">
    <source>
        <dbReference type="EMBL" id="GLS25396.1"/>
    </source>
</evidence>
<dbReference type="CDD" id="cd10033">
    <property type="entry name" value="UDG_like"/>
    <property type="match status" value="1"/>
</dbReference>
<reference evidence="2 3" key="1">
    <citation type="journal article" date="2014" name="Int. J. Syst. Evol. Microbiol.">
        <title>Complete genome sequence of Corynebacterium casei LMG S-19264T (=DSM 44701T), isolated from a smear-ripened cheese.</title>
        <authorList>
            <consortium name="US DOE Joint Genome Institute (JGI-PGF)"/>
            <person name="Walter F."/>
            <person name="Albersmeier A."/>
            <person name="Kalinowski J."/>
            <person name="Ruckert C."/>
        </authorList>
    </citation>
    <scope>NUCLEOTIDE SEQUENCE [LARGE SCALE GENOMIC DNA]</scope>
    <source>
        <strain evidence="2 3">NBRC 110095</strain>
    </source>
</reference>
<dbReference type="EMBL" id="BSPD01000030">
    <property type="protein sequence ID" value="GLS25396.1"/>
    <property type="molecule type" value="Genomic_DNA"/>
</dbReference>
<dbReference type="PANTHER" id="PTHR42160">
    <property type="entry name" value="URACIL-DNA GLYCOSYLASE SUPERFAMILY PROTEIN"/>
    <property type="match status" value="1"/>
</dbReference>
<proteinExistence type="predicted"/>
<dbReference type="SMART" id="SM00987">
    <property type="entry name" value="UreE_C"/>
    <property type="match status" value="1"/>
</dbReference>
<dbReference type="AlphaFoldDB" id="A0AA37T4E5"/>